<comment type="caution">
    <text evidence="1">The sequence shown here is derived from an EMBL/GenBank/DDBJ whole genome shotgun (WGS) entry which is preliminary data.</text>
</comment>
<proteinExistence type="predicted"/>
<reference evidence="1 2" key="1">
    <citation type="journal article" date="2021" name="Elife">
        <title>Chloroplast acquisition without the gene transfer in kleptoplastic sea slugs, Plakobranchus ocellatus.</title>
        <authorList>
            <person name="Maeda T."/>
            <person name="Takahashi S."/>
            <person name="Yoshida T."/>
            <person name="Shimamura S."/>
            <person name="Takaki Y."/>
            <person name="Nagai Y."/>
            <person name="Toyoda A."/>
            <person name="Suzuki Y."/>
            <person name="Arimoto A."/>
            <person name="Ishii H."/>
            <person name="Satoh N."/>
            <person name="Nishiyama T."/>
            <person name="Hasebe M."/>
            <person name="Maruyama T."/>
            <person name="Minagawa J."/>
            <person name="Obokata J."/>
            <person name="Shigenobu S."/>
        </authorList>
    </citation>
    <scope>NUCLEOTIDE SEQUENCE [LARGE SCALE GENOMIC DNA]</scope>
</reference>
<evidence type="ECO:0000313" key="2">
    <source>
        <dbReference type="Proteomes" id="UP000735302"/>
    </source>
</evidence>
<protein>
    <submittedName>
        <fullName evidence="1">Uncharacterized protein</fullName>
    </submittedName>
</protein>
<dbReference type="EMBL" id="BLXT01007525">
    <property type="protein sequence ID" value="GFO39805.1"/>
    <property type="molecule type" value="Genomic_DNA"/>
</dbReference>
<accession>A0AAV4D6P2</accession>
<gene>
    <name evidence="1" type="ORF">PoB_006631000</name>
</gene>
<organism evidence="1 2">
    <name type="scientific">Plakobranchus ocellatus</name>
    <dbReference type="NCBI Taxonomy" id="259542"/>
    <lineage>
        <taxon>Eukaryota</taxon>
        <taxon>Metazoa</taxon>
        <taxon>Spiralia</taxon>
        <taxon>Lophotrochozoa</taxon>
        <taxon>Mollusca</taxon>
        <taxon>Gastropoda</taxon>
        <taxon>Heterobranchia</taxon>
        <taxon>Euthyneura</taxon>
        <taxon>Panpulmonata</taxon>
        <taxon>Sacoglossa</taxon>
        <taxon>Placobranchoidea</taxon>
        <taxon>Plakobranchidae</taxon>
        <taxon>Plakobranchus</taxon>
    </lineage>
</organism>
<dbReference type="Proteomes" id="UP000735302">
    <property type="component" value="Unassembled WGS sequence"/>
</dbReference>
<keyword evidence="2" id="KW-1185">Reference proteome</keyword>
<name>A0AAV4D6P2_9GAST</name>
<dbReference type="AlphaFoldDB" id="A0AAV4D6P2"/>
<sequence>MVAASTRILAGHYSGSSALGQVRKPNCFETLGHNGIKNTEKARAVIHHDSRHGAAQLRPLLPPNQTETTIKTRCACRCAARHKVKVHFVHHLIRLLWLWAVSISTHLHNAIYESFLATTVNELAEHRGYSLFLLKLLIVI</sequence>
<evidence type="ECO:0000313" key="1">
    <source>
        <dbReference type="EMBL" id="GFO39805.1"/>
    </source>
</evidence>